<feature type="compositionally biased region" description="Basic and acidic residues" evidence="1">
    <location>
        <begin position="192"/>
        <end position="225"/>
    </location>
</feature>
<accession>A0AAN8CDD5</accession>
<feature type="compositionally biased region" description="Basic and acidic residues" evidence="1">
    <location>
        <begin position="137"/>
        <end position="146"/>
    </location>
</feature>
<reference evidence="3 4" key="1">
    <citation type="journal article" date="2023" name="Mol. Biol. Evol.">
        <title>Genomics of Secondarily Temperate Adaptation in the Only Non-Antarctic Icefish.</title>
        <authorList>
            <person name="Rivera-Colon A.G."/>
            <person name="Rayamajhi N."/>
            <person name="Minhas B.F."/>
            <person name="Madrigal G."/>
            <person name="Bilyk K.T."/>
            <person name="Yoon V."/>
            <person name="Hune M."/>
            <person name="Gregory S."/>
            <person name="Cheng C.H.C."/>
            <person name="Catchen J.M."/>
        </authorList>
    </citation>
    <scope>NUCLEOTIDE SEQUENCE [LARGE SCALE GENOMIC DNA]</scope>
    <source>
        <strain evidence="3">JC2023a</strain>
    </source>
</reference>
<sequence>MRRRCVECSSSHVDMQRYRWPDYEMKLLEELQKQQHNARFCDTLLQTEGISVPTHSCILAALSPYLSEKLSASMSPPRGQKRQLRLQALKGQTLLKLVSLLYSGELEVKGGVEQEDVLSVARTFGITDLVQGLEHLEEKQRNESRTMQDAQVQNEMAERRDQESPSRMGKCEVAAHQQSSKCENTLQVLAKEGTKKGSEDGKTNGKRADDKENAEQPSHRDEMIRQGKSTLKRLAHVASKSMSKMKQVHHMMETTQIAIKVKLKKNTETGEVWEVVSRRETEETLTLPFTLTQDGSNNKRPQKNLTDGEPPTSSVQPETPILQPIAATPEPHPPPNPTSDSQLLSTECFAPIQSQNVLESAPPPSFLAQLKSVMSRLESCWKTS</sequence>
<dbReference type="InterPro" id="IPR042915">
    <property type="entry name" value="BTBD18"/>
</dbReference>
<dbReference type="PANTHER" id="PTHR47639:SF1">
    <property type="entry name" value="BTB_POZ DOMAIN-CONTAINING PROTEIN 18"/>
    <property type="match status" value="1"/>
</dbReference>
<dbReference type="PANTHER" id="PTHR47639">
    <property type="entry name" value="BTB/POZ DOMAIN-CONTAINING PROTEIN 18"/>
    <property type="match status" value="1"/>
</dbReference>
<dbReference type="InterPro" id="IPR000210">
    <property type="entry name" value="BTB/POZ_dom"/>
</dbReference>
<dbReference type="Proteomes" id="UP001335648">
    <property type="component" value="Unassembled WGS sequence"/>
</dbReference>
<feature type="region of interest" description="Disordered" evidence="1">
    <location>
        <begin position="137"/>
        <end position="177"/>
    </location>
</feature>
<protein>
    <recommendedName>
        <fullName evidence="2">BTB domain-containing protein</fullName>
    </recommendedName>
</protein>
<keyword evidence="4" id="KW-1185">Reference proteome</keyword>
<dbReference type="PROSITE" id="PS50097">
    <property type="entry name" value="BTB"/>
    <property type="match status" value="1"/>
</dbReference>
<dbReference type="EMBL" id="JAULUE010002052">
    <property type="protein sequence ID" value="KAK5899958.1"/>
    <property type="molecule type" value="Genomic_DNA"/>
</dbReference>
<proteinExistence type="predicted"/>
<name>A0AAN8CDD5_9TELE</name>
<evidence type="ECO:0000256" key="1">
    <source>
        <dbReference type="SAM" id="MobiDB-lite"/>
    </source>
</evidence>
<dbReference type="Gene3D" id="3.30.710.10">
    <property type="entry name" value="Potassium Channel Kv1.1, Chain A"/>
    <property type="match status" value="1"/>
</dbReference>
<evidence type="ECO:0000313" key="3">
    <source>
        <dbReference type="EMBL" id="KAK5899958.1"/>
    </source>
</evidence>
<organism evidence="3 4">
    <name type="scientific">Champsocephalus esox</name>
    <name type="common">pike icefish</name>
    <dbReference type="NCBI Taxonomy" id="159716"/>
    <lineage>
        <taxon>Eukaryota</taxon>
        <taxon>Metazoa</taxon>
        <taxon>Chordata</taxon>
        <taxon>Craniata</taxon>
        <taxon>Vertebrata</taxon>
        <taxon>Euteleostomi</taxon>
        <taxon>Actinopterygii</taxon>
        <taxon>Neopterygii</taxon>
        <taxon>Teleostei</taxon>
        <taxon>Neoteleostei</taxon>
        <taxon>Acanthomorphata</taxon>
        <taxon>Eupercaria</taxon>
        <taxon>Perciformes</taxon>
        <taxon>Notothenioidei</taxon>
        <taxon>Channichthyidae</taxon>
        <taxon>Champsocephalus</taxon>
    </lineage>
</organism>
<dbReference type="SUPFAM" id="SSF54695">
    <property type="entry name" value="POZ domain"/>
    <property type="match status" value="1"/>
</dbReference>
<feature type="compositionally biased region" description="Polar residues" evidence="1">
    <location>
        <begin position="293"/>
        <end position="317"/>
    </location>
</feature>
<dbReference type="InterPro" id="IPR011333">
    <property type="entry name" value="SKP1/BTB/POZ_sf"/>
</dbReference>
<evidence type="ECO:0000313" key="4">
    <source>
        <dbReference type="Proteomes" id="UP001335648"/>
    </source>
</evidence>
<dbReference type="GO" id="GO:0032968">
    <property type="term" value="P:positive regulation of transcription elongation by RNA polymerase II"/>
    <property type="evidence" value="ECO:0007669"/>
    <property type="project" value="InterPro"/>
</dbReference>
<feature type="region of interest" description="Disordered" evidence="1">
    <location>
        <begin position="280"/>
        <end position="348"/>
    </location>
</feature>
<comment type="caution">
    <text evidence="3">The sequence shown here is derived from an EMBL/GenBank/DDBJ whole genome shotgun (WGS) entry which is preliminary data.</text>
</comment>
<feature type="domain" description="BTB" evidence="2">
    <location>
        <begin position="41"/>
        <end position="110"/>
    </location>
</feature>
<dbReference type="Pfam" id="PF00651">
    <property type="entry name" value="BTB"/>
    <property type="match status" value="1"/>
</dbReference>
<gene>
    <name evidence="3" type="ORF">CesoFtcFv8_009376</name>
</gene>
<dbReference type="SMART" id="SM00225">
    <property type="entry name" value="BTB"/>
    <property type="match status" value="1"/>
</dbReference>
<evidence type="ECO:0000259" key="2">
    <source>
        <dbReference type="PROSITE" id="PS50097"/>
    </source>
</evidence>
<dbReference type="AlphaFoldDB" id="A0AAN8CDD5"/>
<feature type="region of interest" description="Disordered" evidence="1">
    <location>
        <begin position="191"/>
        <end position="225"/>
    </location>
</feature>